<dbReference type="AlphaFoldDB" id="A0A1M5Q6B9"/>
<accession>A0A1M5Q6B9</accession>
<dbReference type="OrthoDB" id="9809594at2"/>
<keyword evidence="3" id="KW-1185">Reference proteome</keyword>
<gene>
    <name evidence="2" type="ORF">SAMN05443575_3301</name>
</gene>
<sequence>MIGYYVHHHGSGHLTRASTVAAACAEPVVALSSLPEPAAHPFAGWVTLPADPPLPGAMDADAGGALHWAPVESPGYRARMRRLVEWAAAAGPRLVVVDVSVEVAALLRLTGVPVAVVAMPGERDDPAHTLAYRLATAVLAPWPREVYDPAYLRPFAAKTTWTGALSRFDGHPAPPAPQPGRLLVLLGTGGTEVTGADVDALAAATGWPTRAAGVAGRPRSEDVLADLHAAEVVVTHAGLNALAEVSAARRAAVVLPQSRPFAEQHATAAALDDAGLAVVLPGWPAAERWPAVLAAARERGGAGWARWNDGSGARRFAACLARTALVGAPA</sequence>
<dbReference type="GO" id="GO:0016758">
    <property type="term" value="F:hexosyltransferase activity"/>
    <property type="evidence" value="ECO:0007669"/>
    <property type="project" value="InterPro"/>
</dbReference>
<feature type="domain" description="Glycosyl transferase family 28 C-terminal" evidence="1">
    <location>
        <begin position="223"/>
        <end position="280"/>
    </location>
</feature>
<dbReference type="SUPFAM" id="SSF53756">
    <property type="entry name" value="UDP-Glycosyltransferase/glycogen phosphorylase"/>
    <property type="match status" value="1"/>
</dbReference>
<evidence type="ECO:0000259" key="1">
    <source>
        <dbReference type="Pfam" id="PF04101"/>
    </source>
</evidence>
<dbReference type="InterPro" id="IPR007235">
    <property type="entry name" value="Glyco_trans_28_C"/>
</dbReference>
<dbReference type="STRING" id="1206085.SAMN05443575_3301"/>
<proteinExistence type="predicted"/>
<dbReference type="RefSeq" id="WP_073391488.1">
    <property type="nucleotide sequence ID" value="NZ_FQVU01000004.1"/>
</dbReference>
<evidence type="ECO:0000313" key="2">
    <source>
        <dbReference type="EMBL" id="SHH09311.1"/>
    </source>
</evidence>
<dbReference type="Pfam" id="PF04101">
    <property type="entry name" value="Glyco_tran_28_C"/>
    <property type="match status" value="1"/>
</dbReference>
<dbReference type="Proteomes" id="UP000186132">
    <property type="component" value="Unassembled WGS sequence"/>
</dbReference>
<name>A0A1M5Q6B9_9ACTN</name>
<reference evidence="3" key="1">
    <citation type="submission" date="2016-11" db="EMBL/GenBank/DDBJ databases">
        <authorList>
            <person name="Varghese N."/>
            <person name="Submissions S."/>
        </authorList>
    </citation>
    <scope>NUCLEOTIDE SEQUENCE [LARGE SCALE GENOMIC DNA]</scope>
    <source>
        <strain evidence="3">DSM 45627</strain>
    </source>
</reference>
<dbReference type="Gene3D" id="3.40.50.2000">
    <property type="entry name" value="Glycogen Phosphorylase B"/>
    <property type="match status" value="1"/>
</dbReference>
<keyword evidence="2" id="KW-0808">Transferase</keyword>
<protein>
    <submittedName>
        <fullName evidence="2">Predicted glycosyl transferase</fullName>
    </submittedName>
</protein>
<organism evidence="2 3">
    <name type="scientific">Jatrophihabitans endophyticus</name>
    <dbReference type="NCBI Taxonomy" id="1206085"/>
    <lineage>
        <taxon>Bacteria</taxon>
        <taxon>Bacillati</taxon>
        <taxon>Actinomycetota</taxon>
        <taxon>Actinomycetes</taxon>
        <taxon>Jatrophihabitantales</taxon>
        <taxon>Jatrophihabitantaceae</taxon>
        <taxon>Jatrophihabitans</taxon>
    </lineage>
</organism>
<dbReference type="EMBL" id="FQVU01000004">
    <property type="protein sequence ID" value="SHH09311.1"/>
    <property type="molecule type" value="Genomic_DNA"/>
</dbReference>
<evidence type="ECO:0000313" key="3">
    <source>
        <dbReference type="Proteomes" id="UP000186132"/>
    </source>
</evidence>